<name>A0A813N5S9_ADIRI</name>
<dbReference type="Gene3D" id="2.20.25.240">
    <property type="match status" value="1"/>
</dbReference>
<dbReference type="GO" id="GO:0008270">
    <property type="term" value="F:zinc ion binding"/>
    <property type="evidence" value="ECO:0007669"/>
    <property type="project" value="UniProtKB-KW"/>
</dbReference>
<sequence length="139" mass="16248">MSIIQSSKKKDQLLFDGFRYRRANKSQVTWRCVRNSCAGRLTVDNKENHMQYNILTDHNHAPNPDELISKQFKTKIEERAEISNEAPRKIIHEALSEIHPDDALAVPNYTSNARLRARSALSRRNIDFRCYIFYPLLCI</sequence>
<evidence type="ECO:0000256" key="3">
    <source>
        <dbReference type="ARBA" id="ARBA00022833"/>
    </source>
</evidence>
<reference evidence="5" key="1">
    <citation type="submission" date="2021-02" db="EMBL/GenBank/DDBJ databases">
        <authorList>
            <person name="Nowell W R."/>
        </authorList>
    </citation>
    <scope>NUCLEOTIDE SEQUENCE</scope>
</reference>
<feature type="domain" description="FLYWCH-type" evidence="4">
    <location>
        <begin position="4"/>
        <end position="60"/>
    </location>
</feature>
<evidence type="ECO:0000313" key="6">
    <source>
        <dbReference type="Proteomes" id="UP000663852"/>
    </source>
</evidence>
<dbReference type="AlphaFoldDB" id="A0A813N5S9"/>
<dbReference type="Proteomes" id="UP000663852">
    <property type="component" value="Unassembled WGS sequence"/>
</dbReference>
<keyword evidence="2" id="KW-0863">Zinc-finger</keyword>
<dbReference type="InterPro" id="IPR007588">
    <property type="entry name" value="Znf_FLYWCH"/>
</dbReference>
<proteinExistence type="predicted"/>
<evidence type="ECO:0000256" key="2">
    <source>
        <dbReference type="ARBA" id="ARBA00022771"/>
    </source>
</evidence>
<evidence type="ECO:0000259" key="4">
    <source>
        <dbReference type="Pfam" id="PF04500"/>
    </source>
</evidence>
<protein>
    <recommendedName>
        <fullName evidence="4">FLYWCH-type domain-containing protein</fullName>
    </recommendedName>
</protein>
<comment type="caution">
    <text evidence="5">The sequence shown here is derived from an EMBL/GenBank/DDBJ whole genome shotgun (WGS) entry which is preliminary data.</text>
</comment>
<dbReference type="Pfam" id="PF04500">
    <property type="entry name" value="FLYWCH"/>
    <property type="match status" value="1"/>
</dbReference>
<accession>A0A813N5S9</accession>
<keyword evidence="3" id="KW-0862">Zinc</keyword>
<gene>
    <name evidence="5" type="ORF">EDS130_LOCUS1124</name>
</gene>
<dbReference type="EMBL" id="CAJNOJ010000003">
    <property type="protein sequence ID" value="CAF0731516.1"/>
    <property type="molecule type" value="Genomic_DNA"/>
</dbReference>
<keyword evidence="1" id="KW-0479">Metal-binding</keyword>
<evidence type="ECO:0000256" key="1">
    <source>
        <dbReference type="ARBA" id="ARBA00022723"/>
    </source>
</evidence>
<evidence type="ECO:0000313" key="5">
    <source>
        <dbReference type="EMBL" id="CAF0731516.1"/>
    </source>
</evidence>
<dbReference type="OrthoDB" id="93990at2759"/>
<organism evidence="5 6">
    <name type="scientific">Adineta ricciae</name>
    <name type="common">Rotifer</name>
    <dbReference type="NCBI Taxonomy" id="249248"/>
    <lineage>
        <taxon>Eukaryota</taxon>
        <taxon>Metazoa</taxon>
        <taxon>Spiralia</taxon>
        <taxon>Gnathifera</taxon>
        <taxon>Rotifera</taxon>
        <taxon>Eurotatoria</taxon>
        <taxon>Bdelloidea</taxon>
        <taxon>Adinetida</taxon>
        <taxon>Adinetidae</taxon>
        <taxon>Adineta</taxon>
    </lineage>
</organism>